<dbReference type="SUPFAM" id="SSF81301">
    <property type="entry name" value="Nucleotidyltransferase"/>
    <property type="match status" value="1"/>
</dbReference>
<protein>
    <recommendedName>
        <fullName evidence="1">Polymerase nucleotidyl transferase domain-containing protein</fullName>
    </recommendedName>
</protein>
<dbReference type="EMBL" id="CAADJD010000018">
    <property type="protein sequence ID" value="VFS63541.1"/>
    <property type="molecule type" value="Genomic_DNA"/>
</dbReference>
<organism evidence="2 3">
    <name type="scientific">Kluyvera cryocrescens</name>
    <name type="common">Kluyvera citrophila</name>
    <dbReference type="NCBI Taxonomy" id="580"/>
    <lineage>
        <taxon>Bacteria</taxon>
        <taxon>Pseudomonadati</taxon>
        <taxon>Pseudomonadota</taxon>
        <taxon>Gammaproteobacteria</taxon>
        <taxon>Enterobacterales</taxon>
        <taxon>Enterobacteriaceae</taxon>
        <taxon>Kluyvera</taxon>
    </lineage>
</organism>
<accession>A0A485ASI2</accession>
<name>A0A485ASI2_KLUCR</name>
<dbReference type="InterPro" id="IPR002934">
    <property type="entry name" value="Polymerase_NTP_transf_dom"/>
</dbReference>
<evidence type="ECO:0000313" key="2">
    <source>
        <dbReference type="EMBL" id="VFS63541.1"/>
    </source>
</evidence>
<evidence type="ECO:0000259" key="1">
    <source>
        <dbReference type="Pfam" id="PF01909"/>
    </source>
</evidence>
<dbReference type="GeneID" id="99779429"/>
<sequence>MYQHHRDTIEKAIKKLSKDKKILTALPGGSVAHGFAAKSSDIDLMLILSEEDYPQARHHGDLHYVDKESANYPGGYWKPLPIDPEISLK</sequence>
<feature type="domain" description="Polymerase nucleotidyl transferase" evidence="1">
    <location>
        <begin position="9"/>
        <end position="68"/>
    </location>
</feature>
<keyword evidence="3" id="KW-1185">Reference proteome</keyword>
<proteinExistence type="predicted"/>
<dbReference type="Gene3D" id="3.30.460.10">
    <property type="entry name" value="Beta Polymerase, domain 2"/>
    <property type="match status" value="1"/>
</dbReference>
<dbReference type="InterPro" id="IPR043519">
    <property type="entry name" value="NT_sf"/>
</dbReference>
<reference evidence="2 3" key="1">
    <citation type="submission" date="2019-03" db="EMBL/GenBank/DDBJ databases">
        <authorList>
            <consortium name="Pathogen Informatics"/>
        </authorList>
    </citation>
    <scope>NUCLEOTIDE SEQUENCE [LARGE SCALE GENOMIC DNA]</scope>
    <source>
        <strain evidence="2 3">NCTC12993</strain>
    </source>
</reference>
<dbReference type="GO" id="GO:0016779">
    <property type="term" value="F:nucleotidyltransferase activity"/>
    <property type="evidence" value="ECO:0007669"/>
    <property type="project" value="InterPro"/>
</dbReference>
<dbReference type="Pfam" id="PF01909">
    <property type="entry name" value="NTP_transf_2"/>
    <property type="match status" value="1"/>
</dbReference>
<evidence type="ECO:0000313" key="3">
    <source>
        <dbReference type="Proteomes" id="UP000401081"/>
    </source>
</evidence>
<gene>
    <name evidence="2" type="ORF">NCTC12993_02709</name>
</gene>
<dbReference type="AlphaFoldDB" id="A0A485ASI2"/>
<dbReference type="RefSeq" id="WP_061284723.1">
    <property type="nucleotide sequence ID" value="NZ_JBLMJX010000006.1"/>
</dbReference>
<dbReference type="Proteomes" id="UP000401081">
    <property type="component" value="Unassembled WGS sequence"/>
</dbReference>